<evidence type="ECO:0000256" key="1">
    <source>
        <dbReference type="SAM" id="MobiDB-lite"/>
    </source>
</evidence>
<accession>A0A926P4V6</accession>
<feature type="region of interest" description="Disordered" evidence="1">
    <location>
        <begin position="1"/>
        <end position="22"/>
    </location>
</feature>
<name>A0A926P4V6_9HYPH</name>
<evidence type="ECO:0000313" key="3">
    <source>
        <dbReference type="Proteomes" id="UP000598467"/>
    </source>
</evidence>
<evidence type="ECO:0000313" key="2">
    <source>
        <dbReference type="EMBL" id="MBD1547676.1"/>
    </source>
</evidence>
<proteinExistence type="predicted"/>
<protein>
    <submittedName>
        <fullName evidence="2">Uncharacterized protein</fullName>
    </submittedName>
</protein>
<reference evidence="2" key="1">
    <citation type="submission" date="2020-05" db="EMBL/GenBank/DDBJ databases">
        <title>Identification of trans-AT polyketide cluster in two marine bacteria, producers of a novel glutaramide-containing polyketide sesbanimide D and analogs.</title>
        <authorList>
            <person name="Kacar D."/>
            <person name="Rodriguez P."/>
            <person name="Canedo L."/>
            <person name="Gonzalez E."/>
            <person name="Galan B."/>
            <person name="De La Calle F."/>
            <person name="Garcia J.L."/>
        </authorList>
    </citation>
    <scope>NUCLEOTIDE SEQUENCE</scope>
    <source>
        <strain evidence="2">PHM038</strain>
    </source>
</reference>
<organism evidence="2 3">
    <name type="scientific">Roseibium aggregatum</name>
    <dbReference type="NCBI Taxonomy" id="187304"/>
    <lineage>
        <taxon>Bacteria</taxon>
        <taxon>Pseudomonadati</taxon>
        <taxon>Pseudomonadota</taxon>
        <taxon>Alphaproteobacteria</taxon>
        <taxon>Hyphomicrobiales</taxon>
        <taxon>Stappiaceae</taxon>
        <taxon>Roseibium</taxon>
    </lineage>
</organism>
<dbReference type="EMBL" id="JABFCZ010000016">
    <property type="protein sequence ID" value="MBD1547676.1"/>
    <property type="molecule type" value="Genomic_DNA"/>
</dbReference>
<dbReference type="Proteomes" id="UP000598467">
    <property type="component" value="Unassembled WGS sequence"/>
</dbReference>
<gene>
    <name evidence="2" type="ORF">HK439_15515</name>
</gene>
<dbReference type="AlphaFoldDB" id="A0A926P4V6"/>
<feature type="compositionally biased region" description="Low complexity" evidence="1">
    <location>
        <begin position="1"/>
        <end position="16"/>
    </location>
</feature>
<dbReference type="RefSeq" id="WP_190292429.1">
    <property type="nucleotide sequence ID" value="NZ_JABFCZ010000016.1"/>
</dbReference>
<sequence>MSRTATRPATQAPAQAKPNLENQYKPVGIAAINAATLCKSQTRSDKTSKK</sequence>
<comment type="caution">
    <text evidence="2">The sequence shown here is derived from an EMBL/GenBank/DDBJ whole genome shotgun (WGS) entry which is preliminary data.</text>
</comment>